<accession>A0AA42MBU5</accession>
<feature type="non-terminal residue" evidence="1">
    <location>
        <position position="1"/>
    </location>
</feature>
<dbReference type="AlphaFoldDB" id="A0AA42MBU5"/>
<proteinExistence type="predicted"/>
<evidence type="ECO:0000313" key="1">
    <source>
        <dbReference type="EMBL" id="MDH0827102.1"/>
    </source>
</evidence>
<comment type="caution">
    <text evidence="1">The sequence shown here is derived from an EMBL/GenBank/DDBJ whole genome shotgun (WGS) entry which is preliminary data.</text>
</comment>
<name>A0AA42MBU5_ACIJO</name>
<dbReference type="EMBL" id="JAOCCL010000029">
    <property type="protein sequence ID" value="MDH0827102.1"/>
    <property type="molecule type" value="Genomic_DNA"/>
</dbReference>
<gene>
    <name evidence="1" type="ORF">N5C97_11470</name>
</gene>
<dbReference type="Proteomes" id="UP001160116">
    <property type="component" value="Unassembled WGS sequence"/>
</dbReference>
<sequence length="110" mass="12635">KASLMYSWSKWGNKKDVQDWLNSMTTDITAMINVLSKFIQTSHVYTSGDYTSSQHSSIKIDTVEEFFEISKIQELIKSADLSLLSDNEREIITMFNKGIENRVNGIDDDF</sequence>
<protein>
    <submittedName>
        <fullName evidence="1">Uncharacterized protein</fullName>
    </submittedName>
</protein>
<reference evidence="1" key="1">
    <citation type="submission" date="2022-09" db="EMBL/GenBank/DDBJ databases">
        <title>Intensive care unit water sources are persistently colonized with multi-drug resistant bacteria and are the site of extensive horizontal gene transfer of antibiotic resistance genes.</title>
        <authorList>
            <person name="Diorio-Toth L."/>
        </authorList>
    </citation>
    <scope>NUCLEOTIDE SEQUENCE</scope>
    <source>
        <strain evidence="1">GD03885</strain>
    </source>
</reference>
<organism evidence="1 2">
    <name type="scientific">Acinetobacter johnsonii</name>
    <dbReference type="NCBI Taxonomy" id="40214"/>
    <lineage>
        <taxon>Bacteria</taxon>
        <taxon>Pseudomonadati</taxon>
        <taxon>Pseudomonadota</taxon>
        <taxon>Gammaproteobacteria</taxon>
        <taxon>Moraxellales</taxon>
        <taxon>Moraxellaceae</taxon>
        <taxon>Acinetobacter</taxon>
    </lineage>
</organism>
<evidence type="ECO:0000313" key="2">
    <source>
        <dbReference type="Proteomes" id="UP001160116"/>
    </source>
</evidence>